<protein>
    <submittedName>
        <fullName evidence="1">Uncharacterized protein</fullName>
    </submittedName>
</protein>
<name>L8WM94_THACA</name>
<dbReference type="Proteomes" id="UP000011668">
    <property type="component" value="Unassembled WGS sequence"/>
</dbReference>
<sequence length="140" mass="15755">MTRRLLHALHQRQVRLTPLLFQTPKLTNTPDRKPHLLVTYRSSRLLSRAGQGLSILVPLCLRLAGADRNWSSRASDTRLSCIDVSPGDPRGEGYMCDELGTTLQGQGPLFILPPFFINKKLPLPEHVFRTQRACTAQLDL</sequence>
<gene>
    <name evidence="1" type="ORF">AG1IA_06894</name>
</gene>
<accession>L8WM94</accession>
<comment type="caution">
    <text evidence="1">The sequence shown here is derived from an EMBL/GenBank/DDBJ whole genome shotgun (WGS) entry which is preliminary data.</text>
</comment>
<keyword evidence="2" id="KW-1185">Reference proteome</keyword>
<dbReference type="HOGENOM" id="CLU_1836498_0_0_1"/>
<dbReference type="EMBL" id="AFRT01001932">
    <property type="protein sequence ID" value="ELU39075.1"/>
    <property type="molecule type" value="Genomic_DNA"/>
</dbReference>
<reference evidence="1 2" key="1">
    <citation type="journal article" date="2013" name="Nat. Commun.">
        <title>The evolution and pathogenic mechanisms of the rice sheath blight pathogen.</title>
        <authorList>
            <person name="Zheng A."/>
            <person name="Lin R."/>
            <person name="Xu L."/>
            <person name="Qin P."/>
            <person name="Tang C."/>
            <person name="Ai P."/>
            <person name="Zhang D."/>
            <person name="Liu Y."/>
            <person name="Sun Z."/>
            <person name="Feng H."/>
            <person name="Wang Y."/>
            <person name="Chen Y."/>
            <person name="Liang X."/>
            <person name="Fu R."/>
            <person name="Li Q."/>
            <person name="Zhang J."/>
            <person name="Yu X."/>
            <person name="Xie Z."/>
            <person name="Ding L."/>
            <person name="Guan P."/>
            <person name="Tang J."/>
            <person name="Liang Y."/>
            <person name="Wang S."/>
            <person name="Deng Q."/>
            <person name="Li S."/>
            <person name="Zhu J."/>
            <person name="Wang L."/>
            <person name="Liu H."/>
            <person name="Li P."/>
        </authorList>
    </citation>
    <scope>NUCLEOTIDE SEQUENCE [LARGE SCALE GENOMIC DNA]</scope>
    <source>
        <strain evidence="2">AG-1 IA</strain>
    </source>
</reference>
<dbReference type="AlphaFoldDB" id="L8WM94"/>
<evidence type="ECO:0000313" key="2">
    <source>
        <dbReference type="Proteomes" id="UP000011668"/>
    </source>
</evidence>
<proteinExistence type="predicted"/>
<evidence type="ECO:0000313" key="1">
    <source>
        <dbReference type="EMBL" id="ELU39075.1"/>
    </source>
</evidence>
<organism evidence="1 2">
    <name type="scientific">Thanatephorus cucumeris (strain AG1-IA)</name>
    <name type="common">Rice sheath blight fungus</name>
    <name type="synonym">Rhizoctonia solani</name>
    <dbReference type="NCBI Taxonomy" id="983506"/>
    <lineage>
        <taxon>Eukaryota</taxon>
        <taxon>Fungi</taxon>
        <taxon>Dikarya</taxon>
        <taxon>Basidiomycota</taxon>
        <taxon>Agaricomycotina</taxon>
        <taxon>Agaricomycetes</taxon>
        <taxon>Cantharellales</taxon>
        <taxon>Ceratobasidiaceae</taxon>
        <taxon>Rhizoctonia</taxon>
        <taxon>Rhizoctonia solani AG-1</taxon>
    </lineage>
</organism>